<gene>
    <name evidence="1" type="ORF">BDV39DRAFT_116174</name>
</gene>
<keyword evidence="2" id="KW-1185">Reference proteome</keyword>
<dbReference type="AlphaFoldDB" id="A0A5N6WUW7"/>
<protein>
    <submittedName>
        <fullName evidence="1">Uncharacterized protein</fullName>
    </submittedName>
</protein>
<evidence type="ECO:0000313" key="1">
    <source>
        <dbReference type="EMBL" id="KAE8324697.1"/>
    </source>
</evidence>
<proteinExistence type="predicted"/>
<name>A0A5N6WUW7_9EURO</name>
<organism evidence="1 2">
    <name type="scientific">Aspergillus sergii</name>
    <dbReference type="NCBI Taxonomy" id="1034303"/>
    <lineage>
        <taxon>Eukaryota</taxon>
        <taxon>Fungi</taxon>
        <taxon>Dikarya</taxon>
        <taxon>Ascomycota</taxon>
        <taxon>Pezizomycotina</taxon>
        <taxon>Eurotiomycetes</taxon>
        <taxon>Eurotiomycetidae</taxon>
        <taxon>Eurotiales</taxon>
        <taxon>Aspergillaceae</taxon>
        <taxon>Aspergillus</taxon>
        <taxon>Aspergillus subgen. Circumdati</taxon>
    </lineage>
</organism>
<accession>A0A5N6WUW7</accession>
<sequence length="107" mass="12164">MDSRATHRIRALLSRTVDKVQPRQKMVLLTLYALGVYVAPKRSTTAQDWAEPKYIGFKKRGVFCCTIVESLLLLGNRICFAPVPARRKFAVSVIYVPAFYSCLLQQL</sequence>
<dbReference type="EMBL" id="ML741815">
    <property type="protein sequence ID" value="KAE8324697.1"/>
    <property type="molecule type" value="Genomic_DNA"/>
</dbReference>
<dbReference type="Proteomes" id="UP000325945">
    <property type="component" value="Unassembled WGS sequence"/>
</dbReference>
<reference evidence="2" key="1">
    <citation type="submission" date="2019-04" db="EMBL/GenBank/DDBJ databases">
        <title>Friends and foes A comparative genomics studyof 23 Aspergillus species from section Flavi.</title>
        <authorList>
            <consortium name="DOE Joint Genome Institute"/>
            <person name="Kjaerbolling I."/>
            <person name="Vesth T."/>
            <person name="Frisvad J.C."/>
            <person name="Nybo J.L."/>
            <person name="Theobald S."/>
            <person name="Kildgaard S."/>
            <person name="Isbrandt T."/>
            <person name="Kuo A."/>
            <person name="Sato A."/>
            <person name="Lyhne E.K."/>
            <person name="Kogle M.E."/>
            <person name="Wiebenga A."/>
            <person name="Kun R.S."/>
            <person name="Lubbers R.J."/>
            <person name="Makela M.R."/>
            <person name="Barry K."/>
            <person name="Chovatia M."/>
            <person name="Clum A."/>
            <person name="Daum C."/>
            <person name="Haridas S."/>
            <person name="He G."/>
            <person name="LaButti K."/>
            <person name="Lipzen A."/>
            <person name="Mondo S."/>
            <person name="Riley R."/>
            <person name="Salamov A."/>
            <person name="Simmons B.A."/>
            <person name="Magnuson J.K."/>
            <person name="Henrissat B."/>
            <person name="Mortensen U.H."/>
            <person name="Larsen T.O."/>
            <person name="Devries R.P."/>
            <person name="Grigoriev I.V."/>
            <person name="Machida M."/>
            <person name="Baker S.E."/>
            <person name="Andersen M.R."/>
        </authorList>
    </citation>
    <scope>NUCLEOTIDE SEQUENCE [LARGE SCALE GENOMIC DNA]</scope>
    <source>
        <strain evidence="2">CBS 130017</strain>
    </source>
</reference>
<evidence type="ECO:0000313" key="2">
    <source>
        <dbReference type="Proteomes" id="UP000325945"/>
    </source>
</evidence>